<feature type="domain" description="SLH" evidence="1">
    <location>
        <begin position="497"/>
        <end position="561"/>
    </location>
</feature>
<dbReference type="SMART" id="SM00722">
    <property type="entry name" value="CASH"/>
    <property type="match status" value="1"/>
</dbReference>
<accession>A0A2S0Q6Y5</accession>
<evidence type="ECO:0000313" key="2">
    <source>
        <dbReference type="EMBL" id="AVZ30465.1"/>
    </source>
</evidence>
<dbReference type="PROSITE" id="PS51272">
    <property type="entry name" value="SLH"/>
    <property type="match status" value="3"/>
</dbReference>
<dbReference type="Pfam" id="PF00395">
    <property type="entry name" value="SLH"/>
    <property type="match status" value="3"/>
</dbReference>
<feature type="domain" description="SLH" evidence="1">
    <location>
        <begin position="374"/>
        <end position="437"/>
    </location>
</feature>
<dbReference type="SUPFAM" id="SSF51126">
    <property type="entry name" value="Pectin lyase-like"/>
    <property type="match status" value="1"/>
</dbReference>
<dbReference type="SMART" id="SM00710">
    <property type="entry name" value="PbH1"/>
    <property type="match status" value="6"/>
</dbReference>
<dbReference type="InterPro" id="IPR012334">
    <property type="entry name" value="Pectin_lyas_fold"/>
</dbReference>
<dbReference type="GO" id="GO:0008810">
    <property type="term" value="F:cellulase activity"/>
    <property type="evidence" value="ECO:0007669"/>
    <property type="project" value="UniProtKB-EC"/>
</dbReference>
<evidence type="ECO:0000259" key="1">
    <source>
        <dbReference type="PROSITE" id="PS51272"/>
    </source>
</evidence>
<gene>
    <name evidence="2" type="ORF">BMF81_02065</name>
</gene>
<dbReference type="Pfam" id="PF05048">
    <property type="entry name" value="NosD"/>
    <property type="match status" value="1"/>
</dbReference>
<dbReference type="NCBIfam" id="TIGR03804">
    <property type="entry name" value="para_beta_helix"/>
    <property type="match status" value="3"/>
</dbReference>
<evidence type="ECO:0000313" key="3">
    <source>
        <dbReference type="Proteomes" id="UP000244056"/>
    </source>
</evidence>
<dbReference type="InterPro" id="IPR051465">
    <property type="entry name" value="Cell_Envelope_Struct_Comp"/>
</dbReference>
<dbReference type="Proteomes" id="UP000244056">
    <property type="component" value="Chromosome"/>
</dbReference>
<dbReference type="InterPro" id="IPR011050">
    <property type="entry name" value="Pectin_lyase_fold/virulence"/>
</dbReference>
<dbReference type="InterPro" id="IPR022441">
    <property type="entry name" value="Para_beta_helix_rpt-2"/>
</dbReference>
<dbReference type="InterPro" id="IPR011459">
    <property type="entry name" value="DUF1565"/>
</dbReference>
<keyword evidence="2" id="KW-0378">Hydrolase</keyword>
<dbReference type="InterPro" id="IPR006633">
    <property type="entry name" value="Carb-bd_sugar_hydrolysis-dom"/>
</dbReference>
<dbReference type="EC" id="3.2.1.4" evidence="2"/>
<dbReference type="InterPro" id="IPR001119">
    <property type="entry name" value="SLH_dom"/>
</dbReference>
<organism evidence="2 3">
    <name type="scientific">Nodularia spumigena UHCC 0039</name>
    <dbReference type="NCBI Taxonomy" id="1914872"/>
    <lineage>
        <taxon>Bacteria</taxon>
        <taxon>Bacillati</taxon>
        <taxon>Cyanobacteriota</taxon>
        <taxon>Cyanophyceae</taxon>
        <taxon>Nostocales</taxon>
        <taxon>Nodulariaceae</taxon>
        <taxon>Nodularia</taxon>
    </lineage>
</organism>
<protein>
    <submittedName>
        <fullName evidence="2">Endoglucanase</fullName>
        <ecNumber evidence="2">3.2.1.4</ecNumber>
    </submittedName>
</protein>
<dbReference type="InterPro" id="IPR007742">
    <property type="entry name" value="NosD_dom"/>
</dbReference>
<dbReference type="Pfam" id="PF07602">
    <property type="entry name" value="DUF1565"/>
    <property type="match status" value="1"/>
</dbReference>
<dbReference type="PANTHER" id="PTHR43308">
    <property type="entry name" value="OUTER MEMBRANE PROTEIN ALPHA-RELATED"/>
    <property type="match status" value="1"/>
</dbReference>
<feature type="domain" description="SLH" evidence="1">
    <location>
        <begin position="438"/>
        <end position="496"/>
    </location>
</feature>
<keyword evidence="2" id="KW-0326">Glycosidase</keyword>
<proteinExistence type="predicted"/>
<dbReference type="RefSeq" id="WP_107806296.1">
    <property type="nucleotide sequence ID" value="NZ_CAWNZE010000001.1"/>
</dbReference>
<dbReference type="KEGG" id="nsp:BMF81_02065"/>
<dbReference type="InterPro" id="IPR006626">
    <property type="entry name" value="PbH1"/>
</dbReference>
<sequence>MKYRGFHISMAAPRQLSPKNFRLLFSSYISSTLPLRAGLTTLLVVSGASILLTNQANAGATHQEVNTSALMAQVPTSATIIYVNPENGVDTAGVGATEAAPYKTITFALTQAQPGTIIQLAPGTYNSESGEQFPLLLNPGVTLRGDESSQGQAILITGGGSYTSRTFAGQNITILANNNSTVAGLTVTNPNQRGTAVWVESSNPTIKNNTFTNSNREGVFLTGTSNAKVENNLFVQNLGNGISIASTAQGEIRNNLFQDTGFGLAIGGTSTPLIESNQIIQNQDGLFISQSAKPVLRKNVIQNNKRDGIVATVNAQPDLGSNENPGGNLIRSNTRHDVNNATSNIILAIGNDIDQSRISGQVNFVAATVDLPTGQSAFGDVPEGYWAKAYIEALAGQNIIAGFPDGTFKPNDPVTRAQFATIVTKALTPPIKRTGINFRDVASNFWAYGAIQSAYRSEFLAGYPDGRFQPQQQIPRVQALVSLANGLGLSANNQNVLAIYSDAAQIPNYAISPVAAATTRQLVINYPTARQLNPNRPATRAEIAAFVYQALVNAGRVEPIPSPYLVTAQ</sequence>
<dbReference type="PANTHER" id="PTHR43308:SF5">
    <property type="entry name" value="S-LAYER PROTEIN _ PEPTIDOGLYCAN ENDO-BETA-N-ACETYLGLUCOSAMINIDASE"/>
    <property type="match status" value="1"/>
</dbReference>
<dbReference type="EMBL" id="CP020114">
    <property type="protein sequence ID" value="AVZ30465.1"/>
    <property type="molecule type" value="Genomic_DNA"/>
</dbReference>
<reference evidence="2 3" key="1">
    <citation type="submission" date="2017-03" db="EMBL/GenBank/DDBJ databases">
        <title>Comparative genomics of the toxic Baltic Sea cyanobacteria Nodularia spumigena UHCC 0039 and its response on varying salinity.</title>
        <authorList>
            <person name="Teikari J.E."/>
        </authorList>
    </citation>
    <scope>NUCLEOTIDE SEQUENCE [LARGE SCALE GENOMIC DNA]</scope>
    <source>
        <strain evidence="2 3">UHCC 0039</strain>
    </source>
</reference>
<dbReference type="GeneID" id="78017391"/>
<name>A0A2S0Q6Y5_NODSP</name>
<dbReference type="Gene3D" id="2.160.20.10">
    <property type="entry name" value="Single-stranded right-handed beta-helix, Pectin lyase-like"/>
    <property type="match status" value="1"/>
</dbReference>
<dbReference type="AlphaFoldDB" id="A0A2S0Q6Y5"/>